<accession>A0ABN1MJD3</accession>
<protein>
    <submittedName>
        <fullName evidence="3">Dihydrofolate reductase</fullName>
    </submittedName>
</protein>
<dbReference type="Gene3D" id="3.30.540.30">
    <property type="match status" value="1"/>
</dbReference>
<dbReference type="Pfam" id="PF03571">
    <property type="entry name" value="Peptidase_M49"/>
    <property type="match status" value="2"/>
</dbReference>
<evidence type="ECO:0000256" key="1">
    <source>
        <dbReference type="ARBA" id="ARBA00022723"/>
    </source>
</evidence>
<dbReference type="PROSITE" id="PS51257">
    <property type="entry name" value="PROKAR_LIPOPROTEIN"/>
    <property type="match status" value="1"/>
</dbReference>
<reference evidence="3 4" key="1">
    <citation type="journal article" date="2019" name="Int. J. Syst. Evol. Microbiol.">
        <title>The Global Catalogue of Microorganisms (GCM) 10K type strain sequencing project: providing services to taxonomists for standard genome sequencing and annotation.</title>
        <authorList>
            <consortium name="The Broad Institute Genomics Platform"/>
            <consortium name="The Broad Institute Genome Sequencing Center for Infectious Disease"/>
            <person name="Wu L."/>
            <person name="Ma J."/>
        </authorList>
    </citation>
    <scope>NUCLEOTIDE SEQUENCE [LARGE SCALE GENOMIC DNA]</scope>
    <source>
        <strain evidence="3 4">JCM 16082</strain>
    </source>
</reference>
<dbReference type="EMBL" id="BAAAFG010000016">
    <property type="protein sequence ID" value="GAA0873309.1"/>
    <property type="molecule type" value="Genomic_DNA"/>
</dbReference>
<gene>
    <name evidence="3" type="ORF">GCM10009117_24560</name>
</gene>
<keyword evidence="1" id="KW-0479">Metal-binding</keyword>
<dbReference type="Proteomes" id="UP001500507">
    <property type="component" value="Unassembled WGS sequence"/>
</dbReference>
<organism evidence="3 4">
    <name type="scientific">Gangjinia marincola</name>
    <dbReference type="NCBI Taxonomy" id="578463"/>
    <lineage>
        <taxon>Bacteria</taxon>
        <taxon>Pseudomonadati</taxon>
        <taxon>Bacteroidota</taxon>
        <taxon>Flavobacteriia</taxon>
        <taxon>Flavobacteriales</taxon>
        <taxon>Flavobacteriaceae</taxon>
        <taxon>Gangjinia</taxon>
    </lineage>
</organism>
<sequence length="675" mass="76696">MKLLKVSLFLSVFILFSCKNDQQNVDNSTKKEQEVTKTSTVVDEFADLKILRYQIPGWEDLGLDQQKLVYYLTQAGLSGRDIMWDQNYRHNLNIRKALENIYTNYDGDETTADWVNFKTYVKRVWFSNGIHHHYSNDKIEPGFDQAYFDELLKSTNTSLTGDAYDVIFNDQDMKKVNLDESKGLLKGSAVNFYGPDITAEDVDNFYANMKSPNPDQPLAYGLNSKLVKENGKVVEKVYKSGGLYGTAIDKIVYWLTKAVDVAENEQQAKALQLLIEYYNTGDLKTWDEYNIAWVNATEGDIDYINGFIEVYNDPKGYRGSYETIVQIKDFDMSQKMKVLEDNVQWFEDNAPLMDEHKKKNVTGVTYKTVIVAGEAGDASPSTPIGVNLPNSNWIRKEHGSKSVSLGNIINAYNSAGGTGRLKEFAHDSMEIALEEQYGKQADKLHTALHEVVGHASGQLNPGVGETKETLKSYASTLEEGRADLVGLYYLMDPKLKELGLTDDVEKLGMAAYDGYIRNGLMTQLVRIDVGNDIEEAHMRNRQWVSAWVFEKGKEDGVISKVSKDGKTYFEINDYEKLRELFGKLLKETQRIKSEGDYEAVKALVEKYGVKVDQEIHKEVKQRNAQFKSAPYSGFVNPELKATMNNAGEITKIEVIQPKDFETQMLDYSKKYHFLK</sequence>
<dbReference type="PANTHER" id="PTHR23422">
    <property type="entry name" value="DIPEPTIDYL PEPTIDASE III-RELATED"/>
    <property type="match status" value="1"/>
</dbReference>
<comment type="caution">
    <text evidence="3">The sequence shown here is derived from an EMBL/GenBank/DDBJ whole genome shotgun (WGS) entry which is preliminary data.</text>
</comment>
<evidence type="ECO:0000256" key="2">
    <source>
        <dbReference type="ARBA" id="ARBA00022801"/>
    </source>
</evidence>
<dbReference type="RefSeq" id="WP_343768143.1">
    <property type="nucleotide sequence ID" value="NZ_BAAAFG010000016.1"/>
</dbReference>
<evidence type="ECO:0000313" key="4">
    <source>
        <dbReference type="Proteomes" id="UP001500507"/>
    </source>
</evidence>
<keyword evidence="4" id="KW-1185">Reference proteome</keyword>
<name>A0ABN1MJD3_9FLAO</name>
<dbReference type="PANTHER" id="PTHR23422:SF11">
    <property type="entry name" value="DIPEPTIDYL PEPTIDASE 3"/>
    <property type="match status" value="1"/>
</dbReference>
<evidence type="ECO:0000313" key="3">
    <source>
        <dbReference type="EMBL" id="GAA0873309.1"/>
    </source>
</evidence>
<proteinExistence type="predicted"/>
<keyword evidence="2" id="KW-0378">Hydrolase</keyword>
<dbReference type="InterPro" id="IPR039461">
    <property type="entry name" value="Peptidase_M49"/>
</dbReference>